<reference evidence="2 3" key="2">
    <citation type="submission" date="2024-05" db="EMBL/GenBank/DDBJ databases">
        <authorList>
            <person name="Chen Y."/>
            <person name="Shah S."/>
            <person name="Dougan E. K."/>
            <person name="Thang M."/>
            <person name="Chan C."/>
        </authorList>
    </citation>
    <scope>NUCLEOTIDE SEQUENCE [LARGE SCALE GENOMIC DNA]</scope>
</reference>
<evidence type="ECO:0000313" key="1">
    <source>
        <dbReference type="EMBL" id="CAI3992753.1"/>
    </source>
</evidence>
<proteinExistence type="predicted"/>
<organism evidence="1">
    <name type="scientific">Cladocopium goreaui</name>
    <dbReference type="NCBI Taxonomy" id="2562237"/>
    <lineage>
        <taxon>Eukaryota</taxon>
        <taxon>Sar</taxon>
        <taxon>Alveolata</taxon>
        <taxon>Dinophyceae</taxon>
        <taxon>Suessiales</taxon>
        <taxon>Symbiodiniaceae</taxon>
        <taxon>Cladocopium</taxon>
    </lineage>
</organism>
<dbReference type="EMBL" id="CAMXCT010001753">
    <property type="protein sequence ID" value="CAI3992753.1"/>
    <property type="molecule type" value="Genomic_DNA"/>
</dbReference>
<accession>A0A9P1CL77</accession>
<keyword evidence="3" id="KW-1185">Reference proteome</keyword>
<comment type="caution">
    <text evidence="1">The sequence shown here is derived from an EMBL/GenBank/DDBJ whole genome shotgun (WGS) entry which is preliminary data.</text>
</comment>
<gene>
    <name evidence="1" type="ORF">C1SCF055_LOCUS19550</name>
</gene>
<dbReference type="EMBL" id="CAMXCT030001753">
    <property type="protein sequence ID" value="CAL4780065.1"/>
    <property type="molecule type" value="Genomic_DNA"/>
</dbReference>
<protein>
    <submittedName>
        <fullName evidence="1">Uncharacterized protein</fullName>
    </submittedName>
</protein>
<reference evidence="1" key="1">
    <citation type="submission" date="2022-10" db="EMBL/GenBank/DDBJ databases">
        <authorList>
            <person name="Chen Y."/>
            <person name="Dougan E. K."/>
            <person name="Chan C."/>
            <person name="Rhodes N."/>
            <person name="Thang M."/>
        </authorList>
    </citation>
    <scope>NUCLEOTIDE SEQUENCE</scope>
</reference>
<dbReference type="EMBL" id="CAMXCT020001753">
    <property type="protein sequence ID" value="CAL1146128.1"/>
    <property type="molecule type" value="Genomic_DNA"/>
</dbReference>
<evidence type="ECO:0000313" key="3">
    <source>
        <dbReference type="Proteomes" id="UP001152797"/>
    </source>
</evidence>
<name>A0A9P1CL77_9DINO</name>
<dbReference type="Proteomes" id="UP001152797">
    <property type="component" value="Unassembled WGS sequence"/>
</dbReference>
<evidence type="ECO:0000313" key="2">
    <source>
        <dbReference type="EMBL" id="CAL4780065.1"/>
    </source>
</evidence>
<dbReference type="AlphaFoldDB" id="A0A9P1CL77"/>
<sequence>MAAKATAMNLQLKAFVILSLVASSGLSLSSLALCFIFLLGLKTELSTLVQVLQNLRDDLWYASDHSQQRLDFISEKVRAMELRMDMTGGSTWDTLRHLKQHFEEFDPQAGGAALFSEFLVKKRWALLSGPVSHWDQEAQFTEWDLLLSTAILATREGVMYNRFLRALYSRTASDEELRQETLVVENTQRPELSVLWARHQPENDINELLASAHAFSCAKQHWLSAHSREVGLRTKAERLNVLSSIDLSDVAEPDLLSQWNIEAEVEWHLSDLQAQNEF</sequence>